<feature type="transmembrane region" description="Helical" evidence="10">
    <location>
        <begin position="6"/>
        <end position="25"/>
    </location>
</feature>
<keyword evidence="2 10" id="KW-0444">Lipid biosynthesis</keyword>
<organism evidence="11 12">
    <name type="scientific">Anaerocolumna aminovalerica</name>
    <dbReference type="NCBI Taxonomy" id="1527"/>
    <lineage>
        <taxon>Bacteria</taxon>
        <taxon>Bacillati</taxon>
        <taxon>Bacillota</taxon>
        <taxon>Clostridia</taxon>
        <taxon>Lachnospirales</taxon>
        <taxon>Lachnospiraceae</taxon>
        <taxon>Anaerocolumna</taxon>
    </lineage>
</organism>
<comment type="subcellular location">
    <subcellularLocation>
        <location evidence="10">Cell membrane</location>
        <topology evidence="10">Multi-pass membrane protein</topology>
    </subcellularLocation>
</comment>
<dbReference type="STRING" id="1527.SAMN04489757_103127"/>
<comment type="subunit">
    <text evidence="10">Probably interacts with PlsX.</text>
</comment>
<comment type="function">
    <text evidence="10">Catalyzes the transfer of an acyl group from acyl-phosphate (acyl-PO(4)) to glycerol-3-phosphate (G3P) to form lysophosphatidic acid (LPA). This enzyme utilizes acyl-phosphate as fatty acyl donor, but not acyl-CoA or acyl-ACP.</text>
</comment>
<comment type="similarity">
    <text evidence="10">Belongs to the PlsY family.</text>
</comment>
<feature type="transmembrane region" description="Helical" evidence="10">
    <location>
        <begin position="82"/>
        <end position="104"/>
    </location>
</feature>
<dbReference type="InterPro" id="IPR003811">
    <property type="entry name" value="G3P_acylTferase_PlsY"/>
</dbReference>
<dbReference type="NCBIfam" id="TIGR00023">
    <property type="entry name" value="glycerol-3-phosphate 1-O-acyltransferase PlsY"/>
    <property type="match status" value="1"/>
</dbReference>
<feature type="transmembrane region" description="Helical" evidence="10">
    <location>
        <begin position="55"/>
        <end position="76"/>
    </location>
</feature>
<evidence type="ECO:0000313" key="12">
    <source>
        <dbReference type="Proteomes" id="UP000198806"/>
    </source>
</evidence>
<feature type="transmembrane region" description="Helical" evidence="10">
    <location>
        <begin position="157"/>
        <end position="182"/>
    </location>
</feature>
<keyword evidence="12" id="KW-1185">Reference proteome</keyword>
<evidence type="ECO:0000256" key="9">
    <source>
        <dbReference type="ARBA" id="ARBA00023264"/>
    </source>
</evidence>
<protein>
    <recommendedName>
        <fullName evidence="10">Glycerol-3-phosphate acyltransferase</fullName>
    </recommendedName>
    <alternativeName>
        <fullName evidence="10">Acyl-PO4 G3P acyltransferase</fullName>
    </alternativeName>
    <alternativeName>
        <fullName evidence="10">Acyl-phosphate--glycerol-3-phosphate acyltransferase</fullName>
    </alternativeName>
    <alternativeName>
        <fullName evidence="10">G3P acyltransferase</fullName>
        <shortName evidence="10">GPAT</shortName>
        <ecNumber evidence="10">2.3.1.275</ecNumber>
    </alternativeName>
    <alternativeName>
        <fullName evidence="10">Lysophosphatidic acid synthase</fullName>
        <shortName evidence="10">LPA synthase</shortName>
    </alternativeName>
</protein>
<dbReference type="Pfam" id="PF02660">
    <property type="entry name" value="G3P_acyltransf"/>
    <property type="match status" value="1"/>
</dbReference>
<dbReference type="GO" id="GO:0005886">
    <property type="term" value="C:plasma membrane"/>
    <property type="evidence" value="ECO:0007669"/>
    <property type="project" value="UniProtKB-SubCell"/>
</dbReference>
<name>A0A1I5CKV8_9FIRM</name>
<comment type="catalytic activity">
    <reaction evidence="10">
        <text>an acyl phosphate + sn-glycerol 3-phosphate = a 1-acyl-sn-glycero-3-phosphate + phosphate</text>
        <dbReference type="Rhea" id="RHEA:34075"/>
        <dbReference type="ChEBI" id="CHEBI:43474"/>
        <dbReference type="ChEBI" id="CHEBI:57597"/>
        <dbReference type="ChEBI" id="CHEBI:57970"/>
        <dbReference type="ChEBI" id="CHEBI:59918"/>
        <dbReference type="EC" id="2.3.1.275"/>
    </reaction>
</comment>
<dbReference type="UniPathway" id="UPA00085"/>
<dbReference type="SMART" id="SM01207">
    <property type="entry name" value="G3P_acyltransf"/>
    <property type="match status" value="1"/>
</dbReference>
<dbReference type="Proteomes" id="UP000198806">
    <property type="component" value="Unassembled WGS sequence"/>
</dbReference>
<gene>
    <name evidence="10" type="primary">plsY</name>
    <name evidence="11" type="ORF">SAMN04489757_103127</name>
</gene>
<evidence type="ECO:0000256" key="3">
    <source>
        <dbReference type="ARBA" id="ARBA00022679"/>
    </source>
</evidence>
<evidence type="ECO:0000256" key="5">
    <source>
        <dbReference type="ARBA" id="ARBA00022989"/>
    </source>
</evidence>
<dbReference type="GO" id="GO:0008654">
    <property type="term" value="P:phospholipid biosynthetic process"/>
    <property type="evidence" value="ECO:0007669"/>
    <property type="project" value="UniProtKB-UniRule"/>
</dbReference>
<keyword evidence="4 10" id="KW-0812">Transmembrane</keyword>
<dbReference type="EMBL" id="FOWD01000003">
    <property type="protein sequence ID" value="SFN87639.1"/>
    <property type="molecule type" value="Genomic_DNA"/>
</dbReference>
<dbReference type="PANTHER" id="PTHR30309:SF0">
    <property type="entry name" value="GLYCEROL-3-PHOSPHATE ACYLTRANSFERASE-RELATED"/>
    <property type="match status" value="1"/>
</dbReference>
<evidence type="ECO:0000256" key="10">
    <source>
        <dbReference type="HAMAP-Rule" id="MF_01043"/>
    </source>
</evidence>
<dbReference type="RefSeq" id="WP_091684244.1">
    <property type="nucleotide sequence ID" value="NZ_BAABFM010000006.1"/>
</dbReference>
<evidence type="ECO:0000313" key="11">
    <source>
        <dbReference type="EMBL" id="SFN87639.1"/>
    </source>
</evidence>
<dbReference type="EC" id="2.3.1.275" evidence="10"/>
<keyword evidence="6 10" id="KW-0443">Lipid metabolism</keyword>
<keyword evidence="5 10" id="KW-1133">Transmembrane helix</keyword>
<evidence type="ECO:0000256" key="7">
    <source>
        <dbReference type="ARBA" id="ARBA00023136"/>
    </source>
</evidence>
<comment type="pathway">
    <text evidence="10">Lipid metabolism; phospholipid metabolism.</text>
</comment>
<dbReference type="AlphaFoldDB" id="A0A1I5CKV8"/>
<sequence>MFIKILICLVLGYCFGCISTGYIVGKANKIDIRKYGSGNAGTTNALRTLGWKAGLLTFLGDAIKAILPILLIRLVIFPDYEALNLLMLYTGLGAVLGHNFPFWLHFKGGKGIAATGGVMLAYDWRLAVAALVVFLIIVVVTRYVSLGSLVISTLLPIWIIIFYPGNLHMIIVGIIFTLSAFIKHRSNIKRLMSGTENKIGQKVKIDK</sequence>
<dbReference type="GO" id="GO:0043772">
    <property type="term" value="F:acyl-phosphate glycerol-3-phosphate acyltransferase activity"/>
    <property type="evidence" value="ECO:0007669"/>
    <property type="project" value="UniProtKB-UniRule"/>
</dbReference>
<keyword evidence="8 10" id="KW-0594">Phospholipid biosynthesis</keyword>
<evidence type="ECO:0000256" key="1">
    <source>
        <dbReference type="ARBA" id="ARBA00022475"/>
    </source>
</evidence>
<proteinExistence type="inferred from homology"/>
<evidence type="ECO:0000256" key="8">
    <source>
        <dbReference type="ARBA" id="ARBA00023209"/>
    </source>
</evidence>
<reference evidence="11 12" key="1">
    <citation type="submission" date="2016-10" db="EMBL/GenBank/DDBJ databases">
        <authorList>
            <person name="de Groot N.N."/>
        </authorList>
    </citation>
    <scope>NUCLEOTIDE SEQUENCE [LARGE SCALE GENOMIC DNA]</scope>
    <source>
        <strain evidence="11 12">DSM 1283</strain>
    </source>
</reference>
<evidence type="ECO:0000256" key="2">
    <source>
        <dbReference type="ARBA" id="ARBA00022516"/>
    </source>
</evidence>
<keyword evidence="1 10" id="KW-1003">Cell membrane</keyword>
<evidence type="ECO:0000256" key="6">
    <source>
        <dbReference type="ARBA" id="ARBA00023098"/>
    </source>
</evidence>
<dbReference type="PANTHER" id="PTHR30309">
    <property type="entry name" value="INNER MEMBRANE PROTEIN YGIH"/>
    <property type="match status" value="1"/>
</dbReference>
<feature type="transmembrane region" description="Helical" evidence="10">
    <location>
        <begin position="124"/>
        <end position="145"/>
    </location>
</feature>
<keyword evidence="7 10" id="KW-0472">Membrane</keyword>
<keyword evidence="9 10" id="KW-1208">Phospholipid metabolism</keyword>
<evidence type="ECO:0000256" key="4">
    <source>
        <dbReference type="ARBA" id="ARBA00022692"/>
    </source>
</evidence>
<keyword evidence="11" id="KW-0012">Acyltransferase</keyword>
<dbReference type="OrthoDB" id="9777124at2"/>
<dbReference type="HAMAP" id="MF_01043">
    <property type="entry name" value="PlsY"/>
    <property type="match status" value="1"/>
</dbReference>
<keyword evidence="3 10" id="KW-0808">Transferase</keyword>
<accession>A0A1I5CKV8</accession>